<evidence type="ECO:0008006" key="3">
    <source>
        <dbReference type="Google" id="ProtNLM"/>
    </source>
</evidence>
<dbReference type="Proteomes" id="UP001232343">
    <property type="component" value="Unassembled WGS sequence"/>
</dbReference>
<dbReference type="RefSeq" id="WP_244681020.1">
    <property type="nucleotide sequence ID" value="NZ_JALIRM010000003.1"/>
</dbReference>
<evidence type="ECO:0000313" key="2">
    <source>
        <dbReference type="Proteomes" id="UP001232343"/>
    </source>
</evidence>
<gene>
    <name evidence="1" type="ORF">J2S14_003997</name>
</gene>
<dbReference type="SUPFAM" id="SSF100985">
    <property type="entry name" value="Sporulation inhibitor Sda"/>
    <property type="match status" value="1"/>
</dbReference>
<accession>A0ABU0D9T2</accession>
<dbReference type="EMBL" id="JAUSUO010000013">
    <property type="protein sequence ID" value="MDQ0345150.1"/>
    <property type="molecule type" value="Genomic_DNA"/>
</dbReference>
<organism evidence="1 2">
    <name type="scientific">Lederbergia wuyishanensis</name>
    <dbReference type="NCBI Taxonomy" id="1347903"/>
    <lineage>
        <taxon>Bacteria</taxon>
        <taxon>Bacillati</taxon>
        <taxon>Bacillota</taxon>
        <taxon>Bacilli</taxon>
        <taxon>Bacillales</taxon>
        <taxon>Bacillaceae</taxon>
        <taxon>Lederbergia</taxon>
    </lineage>
</organism>
<proteinExistence type="predicted"/>
<dbReference type="Pfam" id="PF08970">
    <property type="entry name" value="Sda"/>
    <property type="match status" value="1"/>
</dbReference>
<sequence>MKVLSNESLLETIKKAKKLQLDSDFIKLLEFEIERRNISDTKKFYS</sequence>
<dbReference type="Gene3D" id="1.10.287.1100">
    <property type="entry name" value="Sporulation inhibitor A"/>
    <property type="match status" value="1"/>
</dbReference>
<comment type="caution">
    <text evidence="1">The sequence shown here is derived from an EMBL/GenBank/DDBJ whole genome shotgun (WGS) entry which is preliminary data.</text>
</comment>
<dbReference type="InterPro" id="IPR015064">
    <property type="entry name" value="Sda"/>
</dbReference>
<dbReference type="InterPro" id="IPR036916">
    <property type="entry name" value="Sda_sf"/>
</dbReference>
<name>A0ABU0D9T2_9BACI</name>
<reference evidence="1 2" key="1">
    <citation type="submission" date="2023-07" db="EMBL/GenBank/DDBJ databases">
        <title>Genomic Encyclopedia of Type Strains, Phase IV (KMG-IV): sequencing the most valuable type-strain genomes for metagenomic binning, comparative biology and taxonomic classification.</title>
        <authorList>
            <person name="Goeker M."/>
        </authorList>
    </citation>
    <scope>NUCLEOTIDE SEQUENCE [LARGE SCALE GENOMIC DNA]</scope>
    <source>
        <strain evidence="1 2">DSM 27848</strain>
    </source>
</reference>
<evidence type="ECO:0000313" key="1">
    <source>
        <dbReference type="EMBL" id="MDQ0345150.1"/>
    </source>
</evidence>
<keyword evidence="2" id="KW-1185">Reference proteome</keyword>
<protein>
    <recommendedName>
        <fullName evidence="3">Sporulation histidine kinase inhibitor Sda</fullName>
    </recommendedName>
</protein>